<reference evidence="4 5" key="1">
    <citation type="journal article" date="2018" name="Nat. Genet.">
        <title>Extensive intraspecific gene order and gene structural variations between Mo17 and other maize genomes.</title>
        <authorList>
            <person name="Sun S."/>
            <person name="Zhou Y."/>
            <person name="Chen J."/>
            <person name="Shi J."/>
            <person name="Zhao H."/>
            <person name="Zhao H."/>
            <person name="Song W."/>
            <person name="Zhang M."/>
            <person name="Cui Y."/>
            <person name="Dong X."/>
            <person name="Liu H."/>
            <person name="Ma X."/>
            <person name="Jiao Y."/>
            <person name="Wang B."/>
            <person name="Wei X."/>
            <person name="Stein J.C."/>
            <person name="Glaubitz J.C."/>
            <person name="Lu F."/>
            <person name="Yu G."/>
            <person name="Liang C."/>
            <person name="Fengler K."/>
            <person name="Li B."/>
            <person name="Rafalski A."/>
            <person name="Schnable P.S."/>
            <person name="Ware D.H."/>
            <person name="Buckler E.S."/>
            <person name="Lai J."/>
        </authorList>
    </citation>
    <scope>NUCLEOTIDE SEQUENCE [LARGE SCALE GENOMIC DNA]</scope>
    <source>
        <strain evidence="5">cv. Missouri 17</strain>
        <tissue evidence="4">Seedling</tissue>
    </source>
</reference>
<dbReference type="Gene3D" id="3.40.50.2300">
    <property type="match status" value="1"/>
</dbReference>
<dbReference type="SMR" id="A0A3L6FSC5"/>
<evidence type="ECO:0000313" key="5">
    <source>
        <dbReference type="Proteomes" id="UP000251960"/>
    </source>
</evidence>
<proteinExistence type="predicted"/>
<dbReference type="KEGG" id="zma:103646524"/>
<evidence type="ECO:0000313" key="4">
    <source>
        <dbReference type="EMBL" id="PWZ37393.1"/>
    </source>
</evidence>
<name>A0A3L6FSC5_MAIZE</name>
<dbReference type="SUPFAM" id="SSF52172">
    <property type="entry name" value="CheY-like"/>
    <property type="match status" value="1"/>
</dbReference>
<dbReference type="PROSITE" id="PS50110">
    <property type="entry name" value="RESPONSE_REGULATORY"/>
    <property type="match status" value="1"/>
</dbReference>
<comment type="caution">
    <text evidence="1">Lacks conserved residue(s) required for the propagation of feature annotation.</text>
</comment>
<evidence type="ECO:0000256" key="2">
    <source>
        <dbReference type="SAM" id="MobiDB-lite"/>
    </source>
</evidence>
<protein>
    <submittedName>
        <fullName evidence="4">Two-component response regulator ORR29</fullName>
    </submittedName>
</protein>
<dbReference type="OMA" id="HAQDIDF"/>
<feature type="compositionally biased region" description="Polar residues" evidence="2">
    <location>
        <begin position="87"/>
        <end position="106"/>
    </location>
</feature>
<feature type="region of interest" description="Disordered" evidence="2">
    <location>
        <begin position="85"/>
        <end position="157"/>
    </location>
</feature>
<dbReference type="AlphaFoldDB" id="A0A3L6FSC5"/>
<dbReference type="ExpressionAtlas" id="A0A3L6FSC5">
    <property type="expression patterns" value="baseline"/>
</dbReference>
<dbReference type="Proteomes" id="UP000251960">
    <property type="component" value="Chromosome 2"/>
</dbReference>
<gene>
    <name evidence="4" type="primary">RR29_1</name>
    <name evidence="4" type="ORF">Zm00014a_020629</name>
</gene>
<evidence type="ECO:0000256" key="1">
    <source>
        <dbReference type="PROSITE-ProRule" id="PRU00169"/>
    </source>
</evidence>
<evidence type="ECO:0000259" key="3">
    <source>
        <dbReference type="PROSITE" id="PS50110"/>
    </source>
</evidence>
<feature type="domain" description="Response regulatory" evidence="3">
    <location>
        <begin position="8"/>
        <end position="157"/>
    </location>
</feature>
<dbReference type="InterPro" id="IPR001789">
    <property type="entry name" value="Sig_transdc_resp-reg_receiver"/>
</dbReference>
<accession>A0A3L6FSC5</accession>
<dbReference type="GO" id="GO:0000160">
    <property type="term" value="P:phosphorelay signal transduction system"/>
    <property type="evidence" value="ECO:0007669"/>
    <property type="project" value="InterPro"/>
</dbReference>
<feature type="compositionally biased region" description="Polar residues" evidence="2">
    <location>
        <begin position="114"/>
        <end position="123"/>
    </location>
</feature>
<dbReference type="EMBL" id="NCVQ01000003">
    <property type="protein sequence ID" value="PWZ37393.1"/>
    <property type="molecule type" value="Genomic_DNA"/>
</dbReference>
<organism evidence="4 5">
    <name type="scientific">Zea mays</name>
    <name type="common">Maize</name>
    <dbReference type="NCBI Taxonomy" id="4577"/>
    <lineage>
        <taxon>Eukaryota</taxon>
        <taxon>Viridiplantae</taxon>
        <taxon>Streptophyta</taxon>
        <taxon>Embryophyta</taxon>
        <taxon>Tracheophyta</taxon>
        <taxon>Spermatophyta</taxon>
        <taxon>Magnoliopsida</taxon>
        <taxon>Liliopsida</taxon>
        <taxon>Poales</taxon>
        <taxon>Poaceae</taxon>
        <taxon>PACMAD clade</taxon>
        <taxon>Panicoideae</taxon>
        <taxon>Andropogonodae</taxon>
        <taxon>Andropogoneae</taxon>
        <taxon>Tripsacinae</taxon>
        <taxon>Zea</taxon>
    </lineage>
</organism>
<comment type="caution">
    <text evidence="4">The sequence shown here is derived from an EMBL/GenBank/DDBJ whole genome shotgun (WGS) entry which is preliminary data.</text>
</comment>
<dbReference type="InterPro" id="IPR011006">
    <property type="entry name" value="CheY-like_superfamily"/>
</dbReference>
<dbReference type="OrthoDB" id="672322at2759"/>
<sequence>MDPINGLRVLIIDEDKDDANHMKDMLHQYNFHVIVFTSPREALDFLNGHAQDIDFLLVAVDMEEMSRFEFLDMAIDMYENIQEISPGANTDGEQSNATNSSTNKEYMNNDIYEVQSSTGSNSVDMGLVNYPESEDGETVEKCPNAYQDPEVGTSPNN</sequence>